<comment type="caution">
    <text evidence="3">The sequence shown here is derived from an EMBL/GenBank/DDBJ whole genome shotgun (WGS) entry which is preliminary data.</text>
</comment>
<dbReference type="PANTHER" id="PTHR13261:SF0">
    <property type="entry name" value="BRCA2 AND CDKN1A-INTERACTING PROTEIN"/>
    <property type="match status" value="1"/>
</dbReference>
<evidence type="ECO:0000313" key="3">
    <source>
        <dbReference type="EMBL" id="KAF2077129.1"/>
    </source>
</evidence>
<keyword evidence="4" id="KW-1185">Reference proteome</keyword>
<dbReference type="GO" id="GO:0005634">
    <property type="term" value="C:nucleus"/>
    <property type="evidence" value="ECO:0007669"/>
    <property type="project" value="TreeGrafter"/>
</dbReference>
<evidence type="ECO:0000256" key="2">
    <source>
        <dbReference type="SAM" id="MobiDB-lite"/>
    </source>
</evidence>
<feature type="compositionally biased region" description="Acidic residues" evidence="2">
    <location>
        <begin position="115"/>
        <end position="148"/>
    </location>
</feature>
<dbReference type="PANTHER" id="PTHR13261">
    <property type="entry name" value="BRCA2 AND CDKN1A INTERACTING PROTEIN"/>
    <property type="match status" value="1"/>
</dbReference>
<comment type="similarity">
    <text evidence="1">Belongs to the BCP1 family.</text>
</comment>
<gene>
    <name evidence="3" type="ORF">CYY_001576</name>
</gene>
<evidence type="ECO:0000313" key="4">
    <source>
        <dbReference type="Proteomes" id="UP000695562"/>
    </source>
</evidence>
<feature type="compositionally biased region" description="Low complexity" evidence="2">
    <location>
        <begin position="86"/>
        <end position="98"/>
    </location>
</feature>
<accession>A0A8J4VAH0</accession>
<dbReference type="OrthoDB" id="27543at2759"/>
<dbReference type="Proteomes" id="UP000695562">
    <property type="component" value="Unassembled WGS sequence"/>
</dbReference>
<dbReference type="Pfam" id="PF13862">
    <property type="entry name" value="BCCIP"/>
    <property type="match status" value="1"/>
</dbReference>
<dbReference type="InterPro" id="IPR025602">
    <property type="entry name" value="BCP1_family"/>
</dbReference>
<feature type="region of interest" description="Disordered" evidence="2">
    <location>
        <begin position="1"/>
        <end position="148"/>
    </location>
</feature>
<evidence type="ECO:0000256" key="1">
    <source>
        <dbReference type="ARBA" id="ARBA00006781"/>
    </source>
</evidence>
<feature type="compositionally biased region" description="Basic and acidic residues" evidence="2">
    <location>
        <begin position="24"/>
        <end position="85"/>
    </location>
</feature>
<reference evidence="3" key="1">
    <citation type="submission" date="2020-01" db="EMBL/GenBank/DDBJ databases">
        <title>Development of genomics and gene disruption for Polysphondylium violaceum indicates a role for the polyketide synthase stlB in stalk morphogenesis.</title>
        <authorList>
            <person name="Narita B."/>
            <person name="Kawabe Y."/>
            <person name="Kin K."/>
            <person name="Saito T."/>
            <person name="Gibbs R."/>
            <person name="Kuspa A."/>
            <person name="Muzny D."/>
            <person name="Queller D."/>
            <person name="Richards S."/>
            <person name="Strassman J."/>
            <person name="Sucgang R."/>
            <person name="Worley K."/>
            <person name="Schaap P."/>
        </authorList>
    </citation>
    <scope>NUCLEOTIDE SEQUENCE</scope>
    <source>
        <strain evidence="3">QSvi11</strain>
    </source>
</reference>
<sequence>MGKKVTKKEEPKKVSKSKTAVVEKSSKKEIKDKVSNAKKEQQTKTKDVKQDKNSNNKKIEAKKDIKKETKKETSKKTNEPKKETKTTTATTTTKSNNKSSVPPPTKKQSKKVESDDSDDDDDVVMSEEEGSEEEIVPSSDEDQDESDFEEIQADFDINPCGEADYHSIKNMINRLVPYNANIEFVAGDVTDLIIEQAKKKKFGRCIRVEGSEDPYGFYSILNHNTYKSNASIKGYLDYIKLKLDSAESSYIDKKLFKKDSSISSVFTNILGNSKKEEVGLIFSERFLNIPNQLVHPLYQFIQYDIELLNESNQKGFDFKHYIVFSSFGITTKPNEEEEEAPPPAIAAALKQSGGAVGKKDKKNQAKIVEESQQPQVEEGLEVYQKIEDKYFKQYASAWAIFNIPYEYGKGSKWTLYSNLNRKGLVMLIPATKIQNFLTDLKEKAIFE</sequence>
<protein>
    <submittedName>
        <fullName evidence="3">Uncharacterized protein</fullName>
    </submittedName>
</protein>
<name>A0A8J4VAH0_9MYCE</name>
<organism evidence="3 4">
    <name type="scientific">Polysphondylium violaceum</name>
    <dbReference type="NCBI Taxonomy" id="133409"/>
    <lineage>
        <taxon>Eukaryota</taxon>
        <taxon>Amoebozoa</taxon>
        <taxon>Evosea</taxon>
        <taxon>Eumycetozoa</taxon>
        <taxon>Dictyostelia</taxon>
        <taxon>Dictyosteliales</taxon>
        <taxon>Dictyosteliaceae</taxon>
        <taxon>Polysphondylium</taxon>
    </lineage>
</organism>
<dbReference type="AlphaFoldDB" id="A0A8J4VAH0"/>
<proteinExistence type="inferred from homology"/>
<dbReference type="EMBL" id="AJWJ01000038">
    <property type="protein sequence ID" value="KAF2077129.1"/>
    <property type="molecule type" value="Genomic_DNA"/>
</dbReference>